<evidence type="ECO:0000256" key="2">
    <source>
        <dbReference type="ARBA" id="ARBA00022723"/>
    </source>
</evidence>
<dbReference type="GO" id="GO:0008270">
    <property type="term" value="F:zinc ion binding"/>
    <property type="evidence" value="ECO:0007669"/>
    <property type="project" value="UniProtKB-KW"/>
</dbReference>
<dbReference type="Proteomes" id="UP000504610">
    <property type="component" value="Chromosome 9"/>
</dbReference>
<dbReference type="InterPro" id="IPR031657">
    <property type="entry name" value="REPA_OB_2"/>
</dbReference>
<sequence length="401" mass="44922">MSFLKRKPASLVFIDDIDPAKDCYKIKVKGTRIHASIDERSLDVIGEVVNVGPLEDLVAKGKSSTKLELTIRDITDTHLTCTLWSGYAKQVSDFFKSNEASCIVCVARFVCVREFRGAITVSNVFNATEILFDPQLQEVLDFKSKLPNDDLVITREDFDPKSTPLKIDLYDEFFIKNPIKSIRALNASNEVGKCVTLCKIVSIETTPKWYFVACRTCKTTVHPCEDDLDDDSPPLFHCSGCNRNVSNVVARFKLVLCVTDHTGEAARFILFDNVVVPFLHRTAMDLAEEVAEEDASLLPLPLIRLIGKTYIYKLNISADNLRSRKASFKVDIISDDEDLISKWVTEGYTQGGLFMDCQRVLEDSAEASQPDGLKRNSDAFDRGHLDVGTDGNTKKLKKTKE</sequence>
<dbReference type="SUPFAM" id="SSF50249">
    <property type="entry name" value="Nucleic acid-binding proteins"/>
    <property type="match status" value="2"/>
</dbReference>
<evidence type="ECO:0000256" key="1">
    <source>
        <dbReference type="ARBA" id="ARBA00005690"/>
    </source>
</evidence>
<organism evidence="9 10">
    <name type="scientific">Raphanus sativus</name>
    <name type="common">Radish</name>
    <name type="synonym">Raphanus raphanistrum var. sativus</name>
    <dbReference type="NCBI Taxonomy" id="3726"/>
    <lineage>
        <taxon>Eukaryota</taxon>
        <taxon>Viridiplantae</taxon>
        <taxon>Streptophyta</taxon>
        <taxon>Embryophyta</taxon>
        <taxon>Tracheophyta</taxon>
        <taxon>Spermatophyta</taxon>
        <taxon>Magnoliopsida</taxon>
        <taxon>eudicotyledons</taxon>
        <taxon>Gunneridae</taxon>
        <taxon>Pentapetalae</taxon>
        <taxon>rosids</taxon>
        <taxon>malvids</taxon>
        <taxon>Brassicales</taxon>
        <taxon>Brassicaceae</taxon>
        <taxon>Brassiceae</taxon>
        <taxon>Raphanus</taxon>
    </lineage>
</organism>
<evidence type="ECO:0000313" key="9">
    <source>
        <dbReference type="Proteomes" id="UP000504610"/>
    </source>
</evidence>
<evidence type="ECO:0000259" key="7">
    <source>
        <dbReference type="Pfam" id="PF08646"/>
    </source>
</evidence>
<dbReference type="AlphaFoldDB" id="A0A9W3CHF7"/>
<keyword evidence="2" id="KW-0479">Metal-binding</keyword>
<evidence type="ECO:0000259" key="8">
    <source>
        <dbReference type="Pfam" id="PF16900"/>
    </source>
</evidence>
<accession>A0A9W3CHF7</accession>
<feature type="domain" description="Replication factor A C-terminal" evidence="7">
    <location>
        <begin position="198"/>
        <end position="318"/>
    </location>
</feature>
<feature type="domain" description="Replication protein A OB" evidence="8">
    <location>
        <begin position="38"/>
        <end position="118"/>
    </location>
</feature>
<dbReference type="RefSeq" id="XP_056850886.1">
    <property type="nucleotide sequence ID" value="XM_056994906.1"/>
</dbReference>
<dbReference type="InterPro" id="IPR047192">
    <property type="entry name" value="Euk_RPA1_DBD_C"/>
</dbReference>
<keyword evidence="3" id="KW-0863">Zinc-finger</keyword>
<gene>
    <name evidence="10" type="primary">LOC130500160</name>
</gene>
<name>A0A9W3CHF7_RAPSA</name>
<evidence type="ECO:0000256" key="5">
    <source>
        <dbReference type="ARBA" id="ARBA00023125"/>
    </source>
</evidence>
<dbReference type="InterPro" id="IPR012340">
    <property type="entry name" value="NA-bd_OB-fold"/>
</dbReference>
<keyword evidence="4" id="KW-0862">Zinc</keyword>
<feature type="region of interest" description="Disordered" evidence="6">
    <location>
        <begin position="365"/>
        <end position="401"/>
    </location>
</feature>
<evidence type="ECO:0000313" key="10">
    <source>
        <dbReference type="RefSeq" id="XP_056850886.1"/>
    </source>
</evidence>
<dbReference type="OrthoDB" id="1113693at2759"/>
<reference evidence="10" key="2">
    <citation type="submission" date="2025-08" db="UniProtKB">
        <authorList>
            <consortium name="RefSeq"/>
        </authorList>
    </citation>
    <scope>IDENTIFICATION</scope>
    <source>
        <tissue evidence="10">Leaf</tissue>
    </source>
</reference>
<dbReference type="PANTHER" id="PTHR47165:SF4">
    <property type="entry name" value="OS03G0429900 PROTEIN"/>
    <property type="match status" value="1"/>
</dbReference>
<protein>
    <submittedName>
        <fullName evidence="10">Uncharacterized protein LOC130500160</fullName>
    </submittedName>
</protein>
<dbReference type="CDD" id="cd04481">
    <property type="entry name" value="RPA1_DBD_B_like"/>
    <property type="match status" value="1"/>
</dbReference>
<dbReference type="PANTHER" id="PTHR47165">
    <property type="entry name" value="OS03G0429900 PROTEIN"/>
    <property type="match status" value="1"/>
</dbReference>
<evidence type="ECO:0000256" key="3">
    <source>
        <dbReference type="ARBA" id="ARBA00022771"/>
    </source>
</evidence>
<feature type="compositionally biased region" description="Basic and acidic residues" evidence="6">
    <location>
        <begin position="372"/>
        <end position="387"/>
    </location>
</feature>
<proteinExistence type="inferred from homology"/>
<reference evidence="9" key="1">
    <citation type="journal article" date="2019" name="Database">
        <title>The radish genome database (RadishGD): an integrated information resource for radish genomics.</title>
        <authorList>
            <person name="Yu H.J."/>
            <person name="Baek S."/>
            <person name="Lee Y.J."/>
            <person name="Cho A."/>
            <person name="Mun J.H."/>
        </authorList>
    </citation>
    <scope>NUCLEOTIDE SEQUENCE [LARGE SCALE GENOMIC DNA]</scope>
    <source>
        <strain evidence="9">cv. WK10039</strain>
    </source>
</reference>
<dbReference type="Pfam" id="PF16900">
    <property type="entry name" value="REPA_OB_2"/>
    <property type="match status" value="1"/>
</dbReference>
<dbReference type="InterPro" id="IPR013955">
    <property type="entry name" value="Rep_factor-A_C"/>
</dbReference>
<dbReference type="GO" id="GO:0003677">
    <property type="term" value="F:DNA binding"/>
    <property type="evidence" value="ECO:0007669"/>
    <property type="project" value="UniProtKB-KW"/>
</dbReference>
<dbReference type="KEGG" id="rsz:130500160"/>
<keyword evidence="9" id="KW-1185">Reference proteome</keyword>
<dbReference type="GeneID" id="130500160"/>
<dbReference type="Gene3D" id="2.40.50.140">
    <property type="entry name" value="Nucleic acid-binding proteins"/>
    <property type="match status" value="2"/>
</dbReference>
<keyword evidence="5" id="KW-0238">DNA-binding</keyword>
<comment type="similarity">
    <text evidence="1">Belongs to the replication factor A protein 1 family.</text>
</comment>
<dbReference type="Pfam" id="PF08646">
    <property type="entry name" value="Rep_fac-A_C"/>
    <property type="match status" value="1"/>
</dbReference>
<evidence type="ECO:0000256" key="4">
    <source>
        <dbReference type="ARBA" id="ARBA00022833"/>
    </source>
</evidence>
<dbReference type="CDD" id="cd04476">
    <property type="entry name" value="RPA1_DBD_C"/>
    <property type="match status" value="1"/>
</dbReference>
<evidence type="ECO:0000256" key="6">
    <source>
        <dbReference type="SAM" id="MobiDB-lite"/>
    </source>
</evidence>